<gene>
    <name evidence="2" type="ORF">DFR50_10842</name>
</gene>
<keyword evidence="3" id="KW-1185">Reference proteome</keyword>
<evidence type="ECO:0000313" key="2">
    <source>
        <dbReference type="EMBL" id="RBP15486.1"/>
    </source>
</evidence>
<proteinExistence type="predicted"/>
<sequence length="33" mass="3848">MKMYQESSPQERIAFWLMVGVSLLPLVPYAFSQ</sequence>
<evidence type="ECO:0000313" key="3">
    <source>
        <dbReference type="Proteomes" id="UP000253529"/>
    </source>
</evidence>
<organism evidence="2 3">
    <name type="scientific">Roseiarcus fermentans</name>
    <dbReference type="NCBI Taxonomy" id="1473586"/>
    <lineage>
        <taxon>Bacteria</taxon>
        <taxon>Pseudomonadati</taxon>
        <taxon>Pseudomonadota</taxon>
        <taxon>Alphaproteobacteria</taxon>
        <taxon>Hyphomicrobiales</taxon>
        <taxon>Roseiarcaceae</taxon>
        <taxon>Roseiarcus</taxon>
    </lineage>
</organism>
<protein>
    <submittedName>
        <fullName evidence="2">Uncharacterized protein</fullName>
    </submittedName>
</protein>
<comment type="caution">
    <text evidence="2">The sequence shown here is derived from an EMBL/GenBank/DDBJ whole genome shotgun (WGS) entry which is preliminary data.</text>
</comment>
<reference evidence="2 3" key="1">
    <citation type="submission" date="2018-06" db="EMBL/GenBank/DDBJ databases">
        <title>Genomic Encyclopedia of Type Strains, Phase IV (KMG-IV): sequencing the most valuable type-strain genomes for metagenomic binning, comparative biology and taxonomic classification.</title>
        <authorList>
            <person name="Goeker M."/>
        </authorList>
    </citation>
    <scope>NUCLEOTIDE SEQUENCE [LARGE SCALE GENOMIC DNA]</scope>
    <source>
        <strain evidence="2 3">DSM 24875</strain>
    </source>
</reference>
<dbReference type="Proteomes" id="UP000253529">
    <property type="component" value="Unassembled WGS sequence"/>
</dbReference>
<feature type="transmembrane region" description="Helical" evidence="1">
    <location>
        <begin position="12"/>
        <end position="31"/>
    </location>
</feature>
<keyword evidence="1" id="KW-1133">Transmembrane helix</keyword>
<keyword evidence="1" id="KW-0812">Transmembrane</keyword>
<accession>A0A366FMY0</accession>
<name>A0A366FMY0_9HYPH</name>
<dbReference type="AlphaFoldDB" id="A0A366FMY0"/>
<keyword evidence="1" id="KW-0472">Membrane</keyword>
<dbReference type="EMBL" id="QNRK01000008">
    <property type="protein sequence ID" value="RBP15486.1"/>
    <property type="molecule type" value="Genomic_DNA"/>
</dbReference>
<evidence type="ECO:0000256" key="1">
    <source>
        <dbReference type="SAM" id="Phobius"/>
    </source>
</evidence>